<evidence type="ECO:0000256" key="1">
    <source>
        <dbReference type="ARBA" id="ARBA00007613"/>
    </source>
</evidence>
<sequence>MRFVISRLAVRCAAGCALSCVLGGAAVAQSNTAPSLSATASPVAPTLAQAVESAWQRTTQAREAEGQTQRAAAERVAISSLWAAPPALEFSYRDDRWQTSAGRREAEAGLAWPLWLPGQRNARGAAVDADVELSQAAVQAGRLHFAGLVREAAWGIAAQKAESDLADAQVRSLQEISNDVRRRVKAGDLAHADALVAQSEALAAQSAQMAARQRLSASLSQWTTLTGIALAPDLPSVPVSDGAAVSPGGGHFAVETHPDARVAALTVERARKRLDVVAATRRDPPELLLRIRQDTPGRGESAQNSIGVGVRIPLGTASRNQPLQAAALSELDVALTTKQRTEERLAADAAMAQAAVHTAEQQLEAERQRSALLRERATLIDRSFKAGETPLPELLRALAAATQADTSFARQQVALGLARARFQQSLGILP</sequence>
<dbReference type="RefSeq" id="WP_074930375.1">
    <property type="nucleotide sequence ID" value="NZ_CYIG01000041.1"/>
</dbReference>
<dbReference type="AlphaFoldDB" id="A0A1I7K5K0"/>
<proteinExistence type="inferred from homology"/>
<organism evidence="4 5">
    <name type="scientific">Paenacidovorax caeni</name>
    <dbReference type="NCBI Taxonomy" id="343013"/>
    <lineage>
        <taxon>Bacteria</taxon>
        <taxon>Pseudomonadati</taxon>
        <taxon>Pseudomonadota</taxon>
        <taxon>Betaproteobacteria</taxon>
        <taxon>Burkholderiales</taxon>
        <taxon>Comamonadaceae</taxon>
        <taxon>Paenacidovorax</taxon>
    </lineage>
</organism>
<dbReference type="GO" id="GO:0015562">
    <property type="term" value="F:efflux transmembrane transporter activity"/>
    <property type="evidence" value="ECO:0007669"/>
    <property type="project" value="InterPro"/>
</dbReference>
<gene>
    <name evidence="4" type="ORF">SAMN04489707_103824</name>
</gene>
<dbReference type="OrthoDB" id="8558511at2"/>
<keyword evidence="3" id="KW-0732">Signal</keyword>
<dbReference type="EMBL" id="FPBX01000038">
    <property type="protein sequence ID" value="SFU92737.1"/>
    <property type="molecule type" value="Genomic_DNA"/>
</dbReference>
<feature type="chain" id="PRO_5010381675" evidence="3">
    <location>
        <begin position="29"/>
        <end position="430"/>
    </location>
</feature>
<keyword evidence="5" id="KW-1185">Reference proteome</keyword>
<protein>
    <submittedName>
        <fullName evidence="4">Outer membrane protein TolC</fullName>
    </submittedName>
</protein>
<evidence type="ECO:0000256" key="2">
    <source>
        <dbReference type="SAM" id="Coils"/>
    </source>
</evidence>
<dbReference type="SUPFAM" id="SSF56954">
    <property type="entry name" value="Outer membrane efflux proteins (OEP)"/>
    <property type="match status" value="1"/>
</dbReference>
<dbReference type="PANTHER" id="PTHR30203">
    <property type="entry name" value="OUTER MEMBRANE CATION EFFLUX PROTEIN"/>
    <property type="match status" value="1"/>
</dbReference>
<keyword evidence="2" id="KW-0175">Coiled coil</keyword>
<feature type="coiled-coil region" evidence="2">
    <location>
        <begin position="349"/>
        <end position="376"/>
    </location>
</feature>
<dbReference type="InterPro" id="IPR003423">
    <property type="entry name" value="OMP_efflux"/>
</dbReference>
<comment type="similarity">
    <text evidence="1">Belongs to the outer membrane factor (OMF) (TC 1.B.17) family.</text>
</comment>
<feature type="signal peptide" evidence="3">
    <location>
        <begin position="1"/>
        <end position="28"/>
    </location>
</feature>
<evidence type="ECO:0000313" key="4">
    <source>
        <dbReference type="EMBL" id="SFU92737.1"/>
    </source>
</evidence>
<dbReference type="Pfam" id="PF02321">
    <property type="entry name" value="OEP"/>
    <property type="match status" value="1"/>
</dbReference>
<evidence type="ECO:0000256" key="3">
    <source>
        <dbReference type="SAM" id="SignalP"/>
    </source>
</evidence>
<dbReference type="Gene3D" id="1.20.1600.10">
    <property type="entry name" value="Outer membrane efflux proteins (OEP)"/>
    <property type="match status" value="1"/>
</dbReference>
<name>A0A1I7K5K0_9BURK</name>
<evidence type="ECO:0000313" key="5">
    <source>
        <dbReference type="Proteomes" id="UP000183656"/>
    </source>
</evidence>
<accession>A0A1I7K5K0</accession>
<dbReference type="InterPro" id="IPR010131">
    <property type="entry name" value="MdtP/NodT-like"/>
</dbReference>
<reference evidence="4 5" key="1">
    <citation type="submission" date="2016-10" db="EMBL/GenBank/DDBJ databases">
        <authorList>
            <person name="de Groot N.N."/>
        </authorList>
    </citation>
    <scope>NUCLEOTIDE SEQUENCE [LARGE SCALE GENOMIC DNA]</scope>
    <source>
        <strain evidence="4 5">R-24608</strain>
    </source>
</reference>
<dbReference type="Proteomes" id="UP000183656">
    <property type="component" value="Unassembled WGS sequence"/>
</dbReference>
<dbReference type="STRING" id="343013.SAMN04489707_103824"/>